<dbReference type="EMBL" id="FNND01000001">
    <property type="protein sequence ID" value="SDW01822.1"/>
    <property type="molecule type" value="Genomic_DNA"/>
</dbReference>
<dbReference type="AlphaFoldDB" id="A0A1H2Q3U5"/>
<gene>
    <name evidence="2" type="ORF">SAMN05444420_10127</name>
</gene>
<dbReference type="Gene3D" id="3.30.70.930">
    <property type="match status" value="1"/>
</dbReference>
<proteinExistence type="predicted"/>
<feature type="domain" description="Thiamine-binding protein" evidence="1">
    <location>
        <begin position="24"/>
        <end position="94"/>
    </location>
</feature>
<evidence type="ECO:0000259" key="1">
    <source>
        <dbReference type="Pfam" id="PF01910"/>
    </source>
</evidence>
<protein>
    <submittedName>
        <fullName evidence="2">Thiamine-binding protein</fullName>
    </submittedName>
</protein>
<dbReference type="InterPro" id="IPR029756">
    <property type="entry name" value="MTH1187/YkoF-like"/>
</dbReference>
<dbReference type="Proteomes" id="UP000182771">
    <property type="component" value="Unassembled WGS sequence"/>
</dbReference>
<dbReference type="Pfam" id="PF01910">
    <property type="entry name" value="Thiamine_BP"/>
    <property type="match status" value="1"/>
</dbReference>
<evidence type="ECO:0000313" key="2">
    <source>
        <dbReference type="EMBL" id="SDW01822.1"/>
    </source>
</evidence>
<evidence type="ECO:0000313" key="3">
    <source>
        <dbReference type="Proteomes" id="UP000182771"/>
    </source>
</evidence>
<organism evidence="2 3">
    <name type="scientific">Capnocytophaga granulosa</name>
    <dbReference type="NCBI Taxonomy" id="45242"/>
    <lineage>
        <taxon>Bacteria</taxon>
        <taxon>Pseudomonadati</taxon>
        <taxon>Bacteroidota</taxon>
        <taxon>Flavobacteriia</taxon>
        <taxon>Flavobacteriales</taxon>
        <taxon>Flavobacteriaceae</taxon>
        <taxon>Capnocytophaga</taxon>
    </lineage>
</organism>
<reference evidence="2 3" key="1">
    <citation type="submission" date="2016-10" db="EMBL/GenBank/DDBJ databases">
        <authorList>
            <person name="Varghese N."/>
            <person name="Submissions S."/>
        </authorList>
    </citation>
    <scope>NUCLEOTIDE SEQUENCE [LARGE SCALE GENOMIC DNA]</scope>
    <source>
        <strain evidence="2 3">DSM 11449</strain>
    </source>
</reference>
<name>A0A1H2Q3U5_9FLAO</name>
<accession>A0A1H2Q3U5</accession>
<sequence length="105" mass="12429">MLFPFFLVYLLSENESIFIMKVSVELTLSPLQDEFRAPVIHFIKKLRTSGLIVYENPLSTQVYGEYDRVMEVLTNEVKEVFDLVENGLIYIKIVKSDRHEYEPYF</sequence>
<keyword evidence="3" id="KW-1185">Reference proteome</keyword>
<dbReference type="InterPro" id="IPR002767">
    <property type="entry name" value="Thiamine_BP"/>
</dbReference>
<comment type="caution">
    <text evidence="2">The sequence shown here is derived from an EMBL/GenBank/DDBJ whole genome shotgun (WGS) entry which is preliminary data.</text>
</comment>
<dbReference type="SUPFAM" id="SSF89957">
    <property type="entry name" value="MTH1187/YkoF-like"/>
    <property type="match status" value="1"/>
</dbReference>